<protein>
    <submittedName>
        <fullName evidence="1">Peptidase S10</fullName>
    </submittedName>
</protein>
<dbReference type="InterPro" id="IPR001563">
    <property type="entry name" value="Peptidase_S10"/>
</dbReference>
<accession>A0ABS8ZS60</accession>
<reference evidence="1 2" key="1">
    <citation type="submission" date="2021-12" db="EMBL/GenBank/DDBJ databases">
        <title>Genome sequence of Kibdelosporangium philippinense ATCC 49844.</title>
        <authorList>
            <person name="Fedorov E.A."/>
            <person name="Omeragic M."/>
            <person name="Shalygina K.F."/>
            <person name="Maclea K.S."/>
        </authorList>
    </citation>
    <scope>NUCLEOTIDE SEQUENCE [LARGE SCALE GENOMIC DNA]</scope>
    <source>
        <strain evidence="1 2">ATCC 49844</strain>
    </source>
</reference>
<sequence>MADNEEQPQPADDLVTTSHNLGDLAYTATAGRVVLRHEILTDGKSNGHVAKAEVFMISYTLDGADAANRPVTFSFNGGPGSSSVWLHLGLFGPRRILAGDAGNLAKPPYELVDNLETLLRHSDFVFIDPVSTGYSRATKGEKPGDFHGFTPDIESVGEVIRLWTSRNQRWLSPKFLAGESYGTLRAAGLAEHLQSRHSLYLNGIMLISSILDFGTVDFSEGNDLPYALFLPTYAAIAHYHGLHENRTLEEVLAEAEEFASRDYPWALAQGARLPNRQSIVDKIATLTGLSPDFVDRVNLRIEHMRFYTEVLRHRRRVTGRLDGRFLGWEDDYGRERMTDDPSLSAIIGAYSAGLNHYVRAELGYANDLPYEVISNNVRPWSFKEFENATVTVADKLAAAMRANHNLKVHIGSGYHDGATPYYAAEHVVAHLAIPDELRGNIETKYYEAGHMMYVHEPSRLQQSEDLATFIRESS</sequence>
<dbReference type="Gene3D" id="3.40.50.1820">
    <property type="entry name" value="alpha/beta hydrolase"/>
    <property type="match status" value="1"/>
</dbReference>
<evidence type="ECO:0000313" key="2">
    <source>
        <dbReference type="Proteomes" id="UP001521150"/>
    </source>
</evidence>
<organism evidence="1 2">
    <name type="scientific">Kibdelosporangium philippinense</name>
    <dbReference type="NCBI Taxonomy" id="211113"/>
    <lineage>
        <taxon>Bacteria</taxon>
        <taxon>Bacillati</taxon>
        <taxon>Actinomycetota</taxon>
        <taxon>Actinomycetes</taxon>
        <taxon>Pseudonocardiales</taxon>
        <taxon>Pseudonocardiaceae</taxon>
        <taxon>Kibdelosporangium</taxon>
    </lineage>
</organism>
<dbReference type="InterPro" id="IPR029058">
    <property type="entry name" value="AB_hydrolase_fold"/>
</dbReference>
<evidence type="ECO:0000313" key="1">
    <source>
        <dbReference type="EMBL" id="MCE7008652.1"/>
    </source>
</evidence>
<proteinExistence type="predicted"/>
<dbReference type="Proteomes" id="UP001521150">
    <property type="component" value="Unassembled WGS sequence"/>
</dbReference>
<keyword evidence="2" id="KW-1185">Reference proteome</keyword>
<name>A0ABS8ZS60_9PSEU</name>
<dbReference type="EMBL" id="JAJVCN010000003">
    <property type="protein sequence ID" value="MCE7008652.1"/>
    <property type="molecule type" value="Genomic_DNA"/>
</dbReference>
<comment type="caution">
    <text evidence="1">The sequence shown here is derived from an EMBL/GenBank/DDBJ whole genome shotgun (WGS) entry which is preliminary data.</text>
</comment>
<gene>
    <name evidence="1" type="ORF">LWC34_38440</name>
</gene>
<dbReference type="RefSeq" id="WP_233730130.1">
    <property type="nucleotide sequence ID" value="NZ_JAJVCN010000003.1"/>
</dbReference>
<dbReference type="Pfam" id="PF00450">
    <property type="entry name" value="Peptidase_S10"/>
    <property type="match status" value="1"/>
</dbReference>
<dbReference type="SUPFAM" id="SSF53474">
    <property type="entry name" value="alpha/beta-Hydrolases"/>
    <property type="match status" value="1"/>
</dbReference>